<dbReference type="Proteomes" id="UP001295794">
    <property type="component" value="Unassembled WGS sequence"/>
</dbReference>
<gene>
    <name evidence="1" type="ORF">MYCIT1_LOCUS7720</name>
</gene>
<keyword evidence="2" id="KW-1185">Reference proteome</keyword>
<accession>A0AAD2H0Y4</accession>
<dbReference type="EMBL" id="CAVNYO010000108">
    <property type="protein sequence ID" value="CAK5266149.1"/>
    <property type="molecule type" value="Genomic_DNA"/>
</dbReference>
<reference evidence="1" key="1">
    <citation type="submission" date="2023-11" db="EMBL/GenBank/DDBJ databases">
        <authorList>
            <person name="De Vega J J."/>
            <person name="De Vega J J."/>
        </authorList>
    </citation>
    <scope>NUCLEOTIDE SEQUENCE</scope>
</reference>
<evidence type="ECO:0000313" key="1">
    <source>
        <dbReference type="EMBL" id="CAK5266149.1"/>
    </source>
</evidence>
<name>A0AAD2H0Y4_9AGAR</name>
<organism evidence="1 2">
    <name type="scientific">Mycena citricolor</name>
    <dbReference type="NCBI Taxonomy" id="2018698"/>
    <lineage>
        <taxon>Eukaryota</taxon>
        <taxon>Fungi</taxon>
        <taxon>Dikarya</taxon>
        <taxon>Basidiomycota</taxon>
        <taxon>Agaricomycotina</taxon>
        <taxon>Agaricomycetes</taxon>
        <taxon>Agaricomycetidae</taxon>
        <taxon>Agaricales</taxon>
        <taxon>Marasmiineae</taxon>
        <taxon>Mycenaceae</taxon>
        <taxon>Mycena</taxon>
    </lineage>
</organism>
<evidence type="ECO:0000313" key="2">
    <source>
        <dbReference type="Proteomes" id="UP001295794"/>
    </source>
</evidence>
<comment type="caution">
    <text evidence="1">The sequence shown here is derived from an EMBL/GenBank/DDBJ whole genome shotgun (WGS) entry which is preliminary data.</text>
</comment>
<sequence length="93" mass="10123">MHRGESASLIPVDLQTTHGDLARPLLPDALRTPDGDHRTNRAAHANLGVQSSIRILMRSHDTRRLRPDALGRNSLTTSRLSSVHGSVAAHTFS</sequence>
<protein>
    <submittedName>
        <fullName evidence="1">Uncharacterized protein</fullName>
    </submittedName>
</protein>
<proteinExistence type="predicted"/>
<dbReference type="AlphaFoldDB" id="A0AAD2H0Y4"/>